<dbReference type="RefSeq" id="WP_285584974.1">
    <property type="nucleotide sequence ID" value="NZ_BSTK01000032.1"/>
</dbReference>
<keyword evidence="3" id="KW-1185">Reference proteome</keyword>
<feature type="transmembrane region" description="Helical" evidence="1">
    <location>
        <begin position="323"/>
        <end position="342"/>
    </location>
</feature>
<sequence>MLIPDESGYLLAARLITGGAAGDLSGRTFYQAGYPLVLTPAYWLSSDPATVYRLVILINALVGASVFALAYIALRRLDLPRGRSYLLATVTALLPSQLYYGQFAMSDAVLPVAVLGWLLLVHAWITSGRFGYGVVASLVAAYTYCVHGRGAVIVVAHAGLLAAVLWRRWASKRDIVVTANALVAGSAAAWALNGWVKSRIYRGGVQAHGEWLLHRLTSLDGLGWTIGLTAGKIWYLIVSTWGVAGVGLVALGVVAVRRRTPPATRAVACLTLATVVGIALAMSAATADEKTVANFAYGRYLSCLAPVVFLAGAAFATRCTRRAAVWAVLACAGLAFATAGIVRVQAGGRLSTQFFGTADFPEICVLTWNWNALQLWFATWVALVLLILAALIITSGGRDGWRIVAVGFIALDLTVMAVSTERETRAWEDRIEAATSLAPAGLRPQDHVAVNYVDLSWRIWVSQAFQVRNGLKAIDRFRRETLAPDVTLVIVPWDLGKTPRQSWPAAPPNWRPVSIRQSYAGDWVAWRRMG</sequence>
<name>A0A9W6SI52_9ACTN</name>
<dbReference type="Proteomes" id="UP001165074">
    <property type="component" value="Unassembled WGS sequence"/>
</dbReference>
<feature type="transmembrane region" description="Helical" evidence="1">
    <location>
        <begin position="51"/>
        <end position="74"/>
    </location>
</feature>
<feature type="transmembrane region" description="Helical" evidence="1">
    <location>
        <begin position="146"/>
        <end position="166"/>
    </location>
</feature>
<feature type="transmembrane region" description="Helical" evidence="1">
    <location>
        <begin position="108"/>
        <end position="126"/>
    </location>
</feature>
<evidence type="ECO:0000313" key="3">
    <source>
        <dbReference type="Proteomes" id="UP001165074"/>
    </source>
</evidence>
<protein>
    <submittedName>
        <fullName evidence="2">Uncharacterized protein</fullName>
    </submittedName>
</protein>
<gene>
    <name evidence="2" type="ORF">Airi02_105650</name>
</gene>
<feature type="transmembrane region" description="Helical" evidence="1">
    <location>
        <begin position="233"/>
        <end position="254"/>
    </location>
</feature>
<feature type="transmembrane region" description="Helical" evidence="1">
    <location>
        <begin position="375"/>
        <end position="393"/>
    </location>
</feature>
<comment type="caution">
    <text evidence="2">The sequence shown here is derived from an EMBL/GenBank/DDBJ whole genome shotgun (WGS) entry which is preliminary data.</text>
</comment>
<organism evidence="2 3">
    <name type="scientific">Actinoallomurus iriomotensis</name>
    <dbReference type="NCBI Taxonomy" id="478107"/>
    <lineage>
        <taxon>Bacteria</taxon>
        <taxon>Bacillati</taxon>
        <taxon>Actinomycetota</taxon>
        <taxon>Actinomycetes</taxon>
        <taxon>Streptosporangiales</taxon>
        <taxon>Thermomonosporaceae</taxon>
        <taxon>Actinoallomurus</taxon>
    </lineage>
</organism>
<feature type="transmembrane region" description="Helical" evidence="1">
    <location>
        <begin position="297"/>
        <end position="316"/>
    </location>
</feature>
<evidence type="ECO:0000256" key="1">
    <source>
        <dbReference type="SAM" id="Phobius"/>
    </source>
</evidence>
<feature type="transmembrane region" description="Helical" evidence="1">
    <location>
        <begin position="266"/>
        <end position="285"/>
    </location>
</feature>
<keyword evidence="1" id="KW-0812">Transmembrane</keyword>
<dbReference type="EMBL" id="BSTK01000032">
    <property type="protein sequence ID" value="GLY92637.1"/>
    <property type="molecule type" value="Genomic_DNA"/>
</dbReference>
<accession>A0A9W6SI52</accession>
<keyword evidence="1" id="KW-0472">Membrane</keyword>
<feature type="transmembrane region" description="Helical" evidence="1">
    <location>
        <begin position="175"/>
        <end position="192"/>
    </location>
</feature>
<proteinExistence type="predicted"/>
<reference evidence="2" key="1">
    <citation type="submission" date="2023-03" db="EMBL/GenBank/DDBJ databases">
        <title>Actinoallomurus iriomotensis NBRC 103684.</title>
        <authorList>
            <person name="Ichikawa N."/>
            <person name="Sato H."/>
            <person name="Tonouchi N."/>
        </authorList>
    </citation>
    <scope>NUCLEOTIDE SEQUENCE</scope>
    <source>
        <strain evidence="2">NBRC 103684</strain>
    </source>
</reference>
<dbReference type="AlphaFoldDB" id="A0A9W6SI52"/>
<evidence type="ECO:0000313" key="2">
    <source>
        <dbReference type="EMBL" id="GLY92637.1"/>
    </source>
</evidence>
<keyword evidence="1" id="KW-1133">Transmembrane helix</keyword>